<name>A0ACB5T0R9_AMBMO</name>
<keyword evidence="2" id="KW-1185">Reference proteome</keyword>
<dbReference type="EMBL" id="BSXS01002154">
    <property type="protein sequence ID" value="GME78334.1"/>
    <property type="molecule type" value="Genomic_DNA"/>
</dbReference>
<organism evidence="1 2">
    <name type="scientific">Ambrosiozyma monospora</name>
    <name type="common">Yeast</name>
    <name type="synonym">Endomycopsis monosporus</name>
    <dbReference type="NCBI Taxonomy" id="43982"/>
    <lineage>
        <taxon>Eukaryota</taxon>
        <taxon>Fungi</taxon>
        <taxon>Dikarya</taxon>
        <taxon>Ascomycota</taxon>
        <taxon>Saccharomycotina</taxon>
        <taxon>Pichiomycetes</taxon>
        <taxon>Pichiales</taxon>
        <taxon>Pichiaceae</taxon>
        <taxon>Ambrosiozyma</taxon>
    </lineage>
</organism>
<dbReference type="Proteomes" id="UP001165064">
    <property type="component" value="Unassembled WGS sequence"/>
</dbReference>
<gene>
    <name evidence="1" type="ORF">Amon02_000339700</name>
</gene>
<evidence type="ECO:0000313" key="2">
    <source>
        <dbReference type="Proteomes" id="UP001165064"/>
    </source>
</evidence>
<reference evidence="1" key="1">
    <citation type="submission" date="2023-04" db="EMBL/GenBank/DDBJ databases">
        <title>Ambrosiozyma monospora NBRC 10751.</title>
        <authorList>
            <person name="Ichikawa N."/>
            <person name="Sato H."/>
            <person name="Tonouchi N."/>
        </authorList>
    </citation>
    <scope>NUCLEOTIDE SEQUENCE</scope>
    <source>
        <strain evidence="1">NBRC 10751</strain>
    </source>
</reference>
<evidence type="ECO:0000313" key="1">
    <source>
        <dbReference type="EMBL" id="GME78334.1"/>
    </source>
</evidence>
<sequence length="158" mass="18516">MVVPDQELIDFYPQLDSIMLSPFYQNLESLQELESLDIICKEQNIEKDSDIFTNEFELLHKSRVGLAFPDFQKIMFDIFEQDQEKHYLSILISNEEILKYFVEICEYFAQAGAIDGNNDEIVDSFKTIWEFLEDFQHIDATEEDALNDLISAIVTLVR</sequence>
<comment type="caution">
    <text evidence="1">The sequence shown here is derived from an EMBL/GenBank/DDBJ whole genome shotgun (WGS) entry which is preliminary data.</text>
</comment>
<protein>
    <submittedName>
        <fullName evidence="1">Unnamed protein product</fullName>
    </submittedName>
</protein>
<proteinExistence type="predicted"/>
<accession>A0ACB5T0R9</accession>